<accession>W9PIN8</accession>
<protein>
    <submittedName>
        <fullName evidence="1">Uncharacterized protein</fullName>
    </submittedName>
</protein>
<sequence>MRRNASVLPFLNKSDIDPVRVEYAPITWVLSLGVVF</sequence>
<dbReference type="Proteomes" id="UP000030751">
    <property type="component" value="Unassembled WGS sequence"/>
</dbReference>
<name>W9PIN8_FUSOX</name>
<reference evidence="1" key="1">
    <citation type="submission" date="2011-10" db="EMBL/GenBank/DDBJ databases">
        <title>The Genome Sequence of Fusarium oxysporum HDV247.</title>
        <authorList>
            <consortium name="The Broad Institute Genome Sequencing Platform"/>
            <person name="Ma L.-J."/>
            <person name="Gale L.R."/>
            <person name="Schwartz D.C."/>
            <person name="Zhou S."/>
            <person name="Corby-Kistler H."/>
            <person name="Young S.K."/>
            <person name="Zeng Q."/>
            <person name="Gargeya S."/>
            <person name="Fitzgerald M."/>
            <person name="Haas B."/>
            <person name="Abouelleil A."/>
            <person name="Alvarado L."/>
            <person name="Arachchi H.M."/>
            <person name="Berlin A."/>
            <person name="Brown A."/>
            <person name="Chapman S.B."/>
            <person name="Chen Z."/>
            <person name="Dunbar C."/>
            <person name="Freedman E."/>
            <person name="Gearin G."/>
            <person name="Goldberg J."/>
            <person name="Griggs A."/>
            <person name="Gujja S."/>
            <person name="Heiman D."/>
            <person name="Howarth C."/>
            <person name="Larson L."/>
            <person name="Lui A."/>
            <person name="MacDonald P.J.P."/>
            <person name="Montmayeur A."/>
            <person name="Murphy C."/>
            <person name="Neiman D."/>
            <person name="Pearson M."/>
            <person name="Priest M."/>
            <person name="Roberts A."/>
            <person name="Saif S."/>
            <person name="Shea T."/>
            <person name="Shenoy N."/>
            <person name="Sisk P."/>
            <person name="Stolte C."/>
            <person name="Sykes S."/>
            <person name="Wortman J."/>
            <person name="Nusbaum C."/>
            <person name="Birren B."/>
        </authorList>
    </citation>
    <scope>NUCLEOTIDE SEQUENCE [LARGE SCALE GENOMIC DNA]</scope>
    <source>
        <strain evidence="1">HDV247</strain>
    </source>
</reference>
<gene>
    <name evidence="1" type="ORF">FOVG_11186</name>
</gene>
<dbReference type="EMBL" id="JH650974">
    <property type="protein sequence ID" value="EXA39700.1"/>
    <property type="molecule type" value="Genomic_DNA"/>
</dbReference>
<reference evidence="1" key="2">
    <citation type="submission" date="2012-05" db="EMBL/GenBank/DDBJ databases">
        <title>Annotation of the Genome Sequence of Fusarium oxysporum HDV247.</title>
        <authorList>
            <consortium name="The Broad Institute Genomics Platform"/>
            <person name="Ma L.-J."/>
            <person name="Corby-Kistler H."/>
            <person name="Broz K."/>
            <person name="Gale L.R."/>
            <person name="Jonkers W."/>
            <person name="O'Donnell K."/>
            <person name="Ploetz R."/>
            <person name="Steinberg C."/>
            <person name="Schwartz D.C."/>
            <person name="VanEtten H."/>
            <person name="Zhou S."/>
            <person name="Young S.K."/>
            <person name="Zeng Q."/>
            <person name="Gargeya S."/>
            <person name="Fitzgerald M."/>
            <person name="Abouelleil A."/>
            <person name="Alvarado L."/>
            <person name="Chapman S.B."/>
            <person name="Gainer-Dewar J."/>
            <person name="Goldberg J."/>
            <person name="Griggs A."/>
            <person name="Gujja S."/>
            <person name="Hansen M."/>
            <person name="Howarth C."/>
            <person name="Imamovic A."/>
            <person name="Ireland A."/>
            <person name="Larimer J."/>
            <person name="McCowan C."/>
            <person name="Murphy C."/>
            <person name="Pearson M."/>
            <person name="Poon T.W."/>
            <person name="Priest M."/>
            <person name="Roberts A."/>
            <person name="Saif S."/>
            <person name="Shea T."/>
            <person name="Sykes S."/>
            <person name="Wortman J."/>
            <person name="Nusbaum C."/>
            <person name="Birren B."/>
        </authorList>
    </citation>
    <scope>NUCLEOTIDE SEQUENCE</scope>
    <source>
        <strain evidence="1">HDV247</strain>
    </source>
</reference>
<dbReference type="AlphaFoldDB" id="W9PIN8"/>
<proteinExistence type="predicted"/>
<dbReference type="HOGENOM" id="CLU_3359709_0_0_1"/>
<organism evidence="1">
    <name type="scientific">Fusarium oxysporum f. sp. pisi HDV247</name>
    <dbReference type="NCBI Taxonomy" id="1080344"/>
    <lineage>
        <taxon>Eukaryota</taxon>
        <taxon>Fungi</taxon>
        <taxon>Dikarya</taxon>
        <taxon>Ascomycota</taxon>
        <taxon>Pezizomycotina</taxon>
        <taxon>Sordariomycetes</taxon>
        <taxon>Hypocreomycetidae</taxon>
        <taxon>Hypocreales</taxon>
        <taxon>Nectriaceae</taxon>
        <taxon>Fusarium</taxon>
        <taxon>Fusarium oxysporum species complex</taxon>
    </lineage>
</organism>
<evidence type="ECO:0000313" key="1">
    <source>
        <dbReference type="EMBL" id="EXA39700.1"/>
    </source>
</evidence>